<dbReference type="PROSITE" id="PS51140">
    <property type="entry name" value="CUE"/>
    <property type="match status" value="1"/>
</dbReference>
<gene>
    <name evidence="4" type="ORF">UV8b_00651</name>
</gene>
<reference evidence="4" key="1">
    <citation type="submission" date="2020-03" db="EMBL/GenBank/DDBJ databases">
        <title>A mixture of massive structural variations and highly conserved coding sequences in Ustilaginoidea virens genome.</title>
        <authorList>
            <person name="Zhang K."/>
            <person name="Zhao Z."/>
            <person name="Zhang Z."/>
            <person name="Li Y."/>
            <person name="Hsiang T."/>
            <person name="Sun W."/>
        </authorList>
    </citation>
    <scope>NUCLEOTIDE SEQUENCE</scope>
    <source>
        <strain evidence="4">UV-8b</strain>
    </source>
</reference>
<feature type="domain" description="CUE" evidence="3">
    <location>
        <begin position="124"/>
        <end position="167"/>
    </location>
</feature>
<dbReference type="Proteomes" id="UP000027002">
    <property type="component" value="Chromosome 1"/>
</dbReference>
<evidence type="ECO:0000259" key="2">
    <source>
        <dbReference type="PROSITE" id="PS50828"/>
    </source>
</evidence>
<feature type="compositionally biased region" description="Basic residues" evidence="1">
    <location>
        <begin position="190"/>
        <end position="199"/>
    </location>
</feature>
<dbReference type="EMBL" id="CP072753">
    <property type="protein sequence ID" value="QUC16410.1"/>
    <property type="molecule type" value="Genomic_DNA"/>
</dbReference>
<dbReference type="PROSITE" id="PS50828">
    <property type="entry name" value="SMR"/>
    <property type="match status" value="1"/>
</dbReference>
<feature type="region of interest" description="Disordered" evidence="1">
    <location>
        <begin position="186"/>
        <end position="220"/>
    </location>
</feature>
<name>A0A8E5HJH4_USTVR</name>
<dbReference type="InterPro" id="IPR002625">
    <property type="entry name" value="Smr_dom"/>
</dbReference>
<dbReference type="KEGG" id="uvi:66061429"/>
<dbReference type="Gene3D" id="3.30.1370.110">
    <property type="match status" value="1"/>
</dbReference>
<dbReference type="OrthoDB" id="4080456at2759"/>
<dbReference type="PANTHER" id="PTHR46535:SF1">
    <property type="entry name" value="NEDD4-BINDING PROTEIN 2"/>
    <property type="match status" value="1"/>
</dbReference>
<proteinExistence type="predicted"/>
<keyword evidence="5" id="KW-1185">Reference proteome</keyword>
<evidence type="ECO:0000259" key="3">
    <source>
        <dbReference type="PROSITE" id="PS51140"/>
    </source>
</evidence>
<dbReference type="SUPFAM" id="SSF160443">
    <property type="entry name" value="SMR domain-like"/>
    <property type="match status" value="1"/>
</dbReference>
<dbReference type="PANTHER" id="PTHR46535">
    <property type="entry name" value="NEDD4-BINDING PROTEIN 2"/>
    <property type="match status" value="1"/>
</dbReference>
<dbReference type="InterPro" id="IPR058864">
    <property type="entry name" value="UBA_10"/>
</dbReference>
<dbReference type="GO" id="GO:0005634">
    <property type="term" value="C:nucleus"/>
    <property type="evidence" value="ECO:0007669"/>
    <property type="project" value="TreeGrafter"/>
</dbReference>
<dbReference type="InterPro" id="IPR003892">
    <property type="entry name" value="CUE"/>
</dbReference>
<dbReference type="CDD" id="cd14279">
    <property type="entry name" value="CUE"/>
    <property type="match status" value="1"/>
</dbReference>
<dbReference type="InterPro" id="IPR052772">
    <property type="entry name" value="Endo/PolyKinase_Domain-Protein"/>
</dbReference>
<sequence length="528" mass="57534">MTKGRESQLLQELVESFRTLLDEALIVAIAGDFDLTDPLAHQQAQTTLRDLAQNVPIEEASASVPSGARNGTNGGGSSHALHRDLAATSTTSTSYPTSTAHLTDTTGSSAPVFSPRLTFFNNESHEDKLHLLQSMFAELKEYDVKYSLKKADGDLQTALDDLLNVQYLQATGQQVEGVDGFFIADSHTKPDKKKRKGKKLALSDADPSADGAPTSPRASLETCVQDEAEYIAERFGIRPDEVLPVYKKNHGSKGATVTELLGQYMSVGVETQDEHGKESAEALAKKYRHVPEEYMRTIVHVAGSIPQFADDIAALLNRHFGKQIKAHKMDLAYRLTPLPQHDIEGGEASPTIPPQTAGWAAKPACSTVTDYEEAVSRANAFDQASRHAASSAAQLQRRGACTHLYRQAASYYTDRAREQARYAQSARSTAADILVDGQSTNTCIDLHGVPVHDGVRIARQRVRDWWRGLGEVRAQRLRERGGFTIITGLGRHNAGGVSHLRQAVAAALLQDGWKLTVETGKFVVTGRQ</sequence>
<protein>
    <recommendedName>
        <fullName evidence="6">Smr domain-containing protein</fullName>
    </recommendedName>
</protein>
<feature type="domain" description="Smr" evidence="2">
    <location>
        <begin position="444"/>
        <end position="528"/>
    </location>
</feature>
<dbReference type="Pfam" id="PF26286">
    <property type="entry name" value="UBA_10"/>
    <property type="match status" value="1"/>
</dbReference>
<dbReference type="GO" id="GO:0043130">
    <property type="term" value="F:ubiquitin binding"/>
    <property type="evidence" value="ECO:0007669"/>
    <property type="project" value="InterPro"/>
</dbReference>
<dbReference type="SMART" id="SM00463">
    <property type="entry name" value="SMR"/>
    <property type="match status" value="1"/>
</dbReference>
<evidence type="ECO:0000313" key="4">
    <source>
        <dbReference type="EMBL" id="QUC16410.1"/>
    </source>
</evidence>
<dbReference type="AlphaFoldDB" id="A0A8E5HJH4"/>
<evidence type="ECO:0008006" key="6">
    <source>
        <dbReference type="Google" id="ProtNLM"/>
    </source>
</evidence>
<dbReference type="GeneID" id="66061429"/>
<accession>A0A8E5HJH4</accession>
<dbReference type="GO" id="GO:0004519">
    <property type="term" value="F:endonuclease activity"/>
    <property type="evidence" value="ECO:0007669"/>
    <property type="project" value="TreeGrafter"/>
</dbReference>
<feature type="region of interest" description="Disordered" evidence="1">
    <location>
        <begin position="60"/>
        <end position="107"/>
    </location>
</feature>
<feature type="compositionally biased region" description="Low complexity" evidence="1">
    <location>
        <begin position="86"/>
        <end position="100"/>
    </location>
</feature>
<evidence type="ECO:0000313" key="5">
    <source>
        <dbReference type="Proteomes" id="UP000027002"/>
    </source>
</evidence>
<dbReference type="RefSeq" id="XP_042994083.1">
    <property type="nucleotide sequence ID" value="XM_043138149.1"/>
</dbReference>
<organism evidence="4 5">
    <name type="scientific">Ustilaginoidea virens</name>
    <name type="common">Rice false smut fungus</name>
    <name type="synonym">Villosiclava virens</name>
    <dbReference type="NCBI Taxonomy" id="1159556"/>
    <lineage>
        <taxon>Eukaryota</taxon>
        <taxon>Fungi</taxon>
        <taxon>Dikarya</taxon>
        <taxon>Ascomycota</taxon>
        <taxon>Pezizomycotina</taxon>
        <taxon>Sordariomycetes</taxon>
        <taxon>Hypocreomycetidae</taxon>
        <taxon>Hypocreales</taxon>
        <taxon>Clavicipitaceae</taxon>
        <taxon>Ustilaginoidea</taxon>
    </lineage>
</organism>
<evidence type="ECO:0000256" key="1">
    <source>
        <dbReference type="SAM" id="MobiDB-lite"/>
    </source>
</evidence>
<dbReference type="InterPro" id="IPR036063">
    <property type="entry name" value="Smr_dom_sf"/>
</dbReference>